<dbReference type="InterPro" id="IPR011322">
    <property type="entry name" value="N-reg_PII-like_a/b"/>
</dbReference>
<evidence type="ECO:0000313" key="1">
    <source>
        <dbReference type="EMBL" id="MCQ4080473.1"/>
    </source>
</evidence>
<gene>
    <name evidence="1" type="ORF">NGB36_07625</name>
</gene>
<dbReference type="PANTHER" id="PTHR30115:SF11">
    <property type="entry name" value="NITROGEN REGULATORY PROTEIN P-II HOMOLOG"/>
    <property type="match status" value="1"/>
</dbReference>
<accession>A0ABT1PS25</accession>
<name>A0ABT1PS25_9ACTN</name>
<dbReference type="Gene3D" id="3.30.70.120">
    <property type="match status" value="1"/>
</dbReference>
<dbReference type="SUPFAM" id="SSF54913">
    <property type="entry name" value="GlnB-like"/>
    <property type="match status" value="1"/>
</dbReference>
<dbReference type="Pfam" id="PF00543">
    <property type="entry name" value="P-II"/>
    <property type="match status" value="1"/>
</dbReference>
<organism evidence="1 2">
    <name type="scientific">Streptomyces humicola</name>
    <dbReference type="NCBI Taxonomy" id="2953240"/>
    <lineage>
        <taxon>Bacteria</taxon>
        <taxon>Bacillati</taxon>
        <taxon>Actinomycetota</taxon>
        <taxon>Actinomycetes</taxon>
        <taxon>Kitasatosporales</taxon>
        <taxon>Streptomycetaceae</taxon>
        <taxon>Streptomyces</taxon>
    </lineage>
</organism>
<dbReference type="PANTHER" id="PTHR30115">
    <property type="entry name" value="NITROGEN REGULATORY PROTEIN P-II"/>
    <property type="match status" value="1"/>
</dbReference>
<protein>
    <submittedName>
        <fullName evidence="1">P-II family nitrogen regulator</fullName>
    </submittedName>
</protein>
<dbReference type="Proteomes" id="UP001057702">
    <property type="component" value="Unassembled WGS sequence"/>
</dbReference>
<dbReference type="RefSeq" id="WP_255919362.1">
    <property type="nucleotide sequence ID" value="NZ_JANFNG010000003.1"/>
</dbReference>
<comment type="caution">
    <text evidence="1">The sequence shown here is derived from an EMBL/GenBank/DDBJ whole genome shotgun (WGS) entry which is preliminary data.</text>
</comment>
<dbReference type="PROSITE" id="PS51343">
    <property type="entry name" value="PII_GLNB_DOM"/>
    <property type="match status" value="1"/>
</dbReference>
<dbReference type="InterPro" id="IPR002187">
    <property type="entry name" value="N-reg_PII"/>
</dbReference>
<dbReference type="SMART" id="SM00938">
    <property type="entry name" value="P-II"/>
    <property type="match status" value="1"/>
</dbReference>
<keyword evidence="2" id="KW-1185">Reference proteome</keyword>
<dbReference type="InterPro" id="IPR015867">
    <property type="entry name" value="N-reg_PII/ATP_PRibTrfase_C"/>
</dbReference>
<evidence type="ECO:0000313" key="2">
    <source>
        <dbReference type="Proteomes" id="UP001057702"/>
    </source>
</evidence>
<sequence length="111" mass="12076">MRLVTAVLPPHRVPDVVKALQSFGVRGLTVSEVQGYDGYTARTEVYRGARYRVDVTPLLRLDVLTLDFDAADLVRVIRSAGARGTGGGVVWTVPVDNVVRIRTRESGPDAV</sequence>
<dbReference type="EMBL" id="JANFNG010000003">
    <property type="protein sequence ID" value="MCQ4080473.1"/>
    <property type="molecule type" value="Genomic_DNA"/>
</dbReference>
<proteinExistence type="predicted"/>
<dbReference type="PRINTS" id="PR00340">
    <property type="entry name" value="PIIGLNB"/>
</dbReference>
<reference evidence="1" key="1">
    <citation type="submission" date="2022-06" db="EMBL/GenBank/DDBJ databases">
        <title>Draft genome sequence of Streptomyces sp. RB6PN25 isolated from peat swamp forest in Thailand.</title>
        <authorList>
            <person name="Duangmal K."/>
            <person name="Klaysubun C."/>
        </authorList>
    </citation>
    <scope>NUCLEOTIDE SEQUENCE</scope>
    <source>
        <strain evidence="1">RB6PN25</strain>
    </source>
</reference>